<accession>A0AAD3TUV1</accession>
<comment type="caution">
    <text evidence="5">The sequence shown here is derived from an EMBL/GenBank/DDBJ whole genome shotgun (WGS) entry which is preliminary data.</text>
</comment>
<feature type="region of interest" description="Disordered" evidence="3">
    <location>
        <begin position="1"/>
        <end position="43"/>
    </location>
</feature>
<evidence type="ECO:0000256" key="2">
    <source>
        <dbReference type="ARBA" id="ARBA00023242"/>
    </source>
</evidence>
<dbReference type="Proteomes" id="UP001222932">
    <property type="component" value="Unassembled WGS sequence"/>
</dbReference>
<dbReference type="EMBL" id="BTCM01000004">
    <property type="protein sequence ID" value="GMK57315.1"/>
    <property type="molecule type" value="Genomic_DNA"/>
</dbReference>
<feature type="compositionally biased region" description="Basic and acidic residues" evidence="3">
    <location>
        <begin position="15"/>
        <end position="29"/>
    </location>
</feature>
<feature type="compositionally biased region" description="Basic and acidic residues" evidence="3">
    <location>
        <begin position="468"/>
        <end position="480"/>
    </location>
</feature>
<dbReference type="GO" id="GO:0005634">
    <property type="term" value="C:nucleus"/>
    <property type="evidence" value="ECO:0007669"/>
    <property type="project" value="UniProtKB-SubCell"/>
</dbReference>
<organism evidence="5 6">
    <name type="scientific">Cutaneotrichosporon spelunceum</name>
    <dbReference type="NCBI Taxonomy" id="1672016"/>
    <lineage>
        <taxon>Eukaryota</taxon>
        <taxon>Fungi</taxon>
        <taxon>Dikarya</taxon>
        <taxon>Basidiomycota</taxon>
        <taxon>Agaricomycotina</taxon>
        <taxon>Tremellomycetes</taxon>
        <taxon>Trichosporonales</taxon>
        <taxon>Trichosporonaceae</taxon>
        <taxon>Cutaneotrichosporon</taxon>
    </lineage>
</organism>
<dbReference type="Pfam" id="PF15612">
    <property type="entry name" value="WHIM1"/>
    <property type="match status" value="1"/>
</dbReference>
<reference evidence="5" key="1">
    <citation type="journal article" date="2023" name="BMC Genomics">
        <title>Chromosome-level genome assemblies of Cutaneotrichosporon spp. (Trichosporonales, Basidiomycota) reveal imbalanced evolution between nucleotide sequences and chromosome synteny.</title>
        <authorList>
            <person name="Kobayashi Y."/>
            <person name="Kayamori A."/>
            <person name="Aoki K."/>
            <person name="Shiwa Y."/>
            <person name="Matsutani M."/>
            <person name="Fujita N."/>
            <person name="Sugita T."/>
            <person name="Iwasaki W."/>
            <person name="Tanaka N."/>
            <person name="Takashima M."/>
        </authorList>
    </citation>
    <scope>NUCLEOTIDE SEQUENCE</scope>
    <source>
        <strain evidence="5">HIS016</strain>
    </source>
</reference>
<evidence type="ECO:0000313" key="5">
    <source>
        <dbReference type="EMBL" id="GMK57315.1"/>
    </source>
</evidence>
<evidence type="ECO:0000256" key="1">
    <source>
        <dbReference type="ARBA" id="ARBA00004123"/>
    </source>
</evidence>
<dbReference type="PANTHER" id="PTHR42107">
    <property type="entry name" value="YALI0D24453P"/>
    <property type="match status" value="1"/>
</dbReference>
<protein>
    <recommendedName>
        <fullName evidence="4">WHIM1 domain-containing protein</fullName>
    </recommendedName>
</protein>
<comment type="subcellular location">
    <subcellularLocation>
        <location evidence="1">Nucleus</location>
    </subcellularLocation>
</comment>
<sequence>MPSSAPRGSSSAAKVRSDTTSRTGSRDASVDSNEVVEVSKGDPDFTIAEDNSSIMRTAAQIRHEADLAQHAYEPPRPERVQDDWQVAYVWAFIVKFGLLPRISSLLNLEDFERSLCQPVANRPDDVLEGVLITFLKNLKPGLRNLDCTNIQSHLSNYISDTLLNSQEFTVWDRAWAPHEEARAECCNKSADRGLLGRLRGPNEDKQARVKKNPIAQIEKKGGGIFELDWYERARLLRQLVDWQLSHSDVIREKIKDAQAKKDEANKKKPKRKNPEPEEEKVDKSAEIWIEPIGLDRNKNRIWSLDKSARLYKSGNPFKRPCPLVPMTTTRAELQSQMELFKAHGEVLLPKPIGSGLKGKPTQKEAMAHRRKLKGIEDEKQLGEWVEQFLPHVEKEEARVVRARKKVLDTMRILQAAELRTTRTRRPARKVDYTYDSIDDDEELFPRRGGRRAAASSTYEPPPKPVIPGERRSGRLQARVEVEEDDEGTASAVPSRDMSPAPPSPPPTEVFPVGAKKTKGYVYIEEAGSSPSAVNGNGMANEGSLGRGTEKGPMMVDGE</sequence>
<dbReference type="PANTHER" id="PTHR42107:SF1">
    <property type="entry name" value="WHIM1 DOMAIN-CONTAINING PROTEIN"/>
    <property type="match status" value="1"/>
</dbReference>
<reference evidence="5" key="2">
    <citation type="submission" date="2023-06" db="EMBL/GenBank/DDBJ databases">
        <authorList>
            <person name="Kobayashi Y."/>
            <person name="Kayamori A."/>
            <person name="Aoki K."/>
            <person name="Shiwa Y."/>
            <person name="Fujita N."/>
            <person name="Sugita T."/>
            <person name="Iwasaki W."/>
            <person name="Tanaka N."/>
            <person name="Takashima M."/>
        </authorList>
    </citation>
    <scope>NUCLEOTIDE SEQUENCE</scope>
    <source>
        <strain evidence="5">HIS016</strain>
    </source>
</reference>
<gene>
    <name evidence="5" type="ORF">CspeluHIS016_0401490</name>
</gene>
<evidence type="ECO:0000256" key="3">
    <source>
        <dbReference type="SAM" id="MobiDB-lite"/>
    </source>
</evidence>
<keyword evidence="6" id="KW-1185">Reference proteome</keyword>
<evidence type="ECO:0000259" key="4">
    <source>
        <dbReference type="Pfam" id="PF15612"/>
    </source>
</evidence>
<feature type="compositionally biased region" description="Pro residues" evidence="3">
    <location>
        <begin position="499"/>
        <end position="508"/>
    </location>
</feature>
<feature type="region of interest" description="Disordered" evidence="3">
    <location>
        <begin position="255"/>
        <end position="282"/>
    </location>
</feature>
<name>A0AAD3TUV1_9TREE</name>
<evidence type="ECO:0000313" key="6">
    <source>
        <dbReference type="Proteomes" id="UP001222932"/>
    </source>
</evidence>
<keyword evidence="2" id="KW-0539">Nucleus</keyword>
<proteinExistence type="predicted"/>
<dbReference type="AlphaFoldDB" id="A0AAD3TUV1"/>
<feature type="region of interest" description="Disordered" evidence="3">
    <location>
        <begin position="440"/>
        <end position="512"/>
    </location>
</feature>
<feature type="region of interest" description="Disordered" evidence="3">
    <location>
        <begin position="527"/>
        <end position="558"/>
    </location>
</feature>
<feature type="domain" description="WHIM1" evidence="4">
    <location>
        <begin position="221"/>
        <end position="254"/>
    </location>
</feature>
<feature type="compositionally biased region" description="Low complexity" evidence="3">
    <location>
        <begin position="1"/>
        <end position="13"/>
    </location>
</feature>
<dbReference type="InterPro" id="IPR028942">
    <property type="entry name" value="WHIM1_dom"/>
</dbReference>